<keyword evidence="3" id="KW-0808">Transferase</keyword>
<protein>
    <submittedName>
        <fullName evidence="3">Adenylylsulfate kinase</fullName>
    </submittedName>
</protein>
<evidence type="ECO:0000256" key="2">
    <source>
        <dbReference type="ARBA" id="ARBA00022803"/>
    </source>
</evidence>
<keyword evidence="2" id="KW-0802">TPR repeat</keyword>
<dbReference type="Proteomes" id="UP000199701">
    <property type="component" value="Unassembled WGS sequence"/>
</dbReference>
<evidence type="ECO:0000313" key="3">
    <source>
        <dbReference type="EMBL" id="SEV83169.1"/>
    </source>
</evidence>
<organism evidence="3 4">
    <name type="scientific">[Clostridium] fimetarium</name>
    <dbReference type="NCBI Taxonomy" id="99656"/>
    <lineage>
        <taxon>Bacteria</taxon>
        <taxon>Bacillati</taxon>
        <taxon>Bacillota</taxon>
        <taxon>Clostridia</taxon>
        <taxon>Lachnospirales</taxon>
        <taxon>Lachnospiraceae</taxon>
    </lineage>
</organism>
<dbReference type="STRING" id="99656.SAMN05421659_101174"/>
<dbReference type="SUPFAM" id="SSF48452">
    <property type="entry name" value="TPR-like"/>
    <property type="match status" value="2"/>
</dbReference>
<evidence type="ECO:0000313" key="4">
    <source>
        <dbReference type="Proteomes" id="UP000199701"/>
    </source>
</evidence>
<dbReference type="GO" id="GO:0043531">
    <property type="term" value="F:ADP binding"/>
    <property type="evidence" value="ECO:0007669"/>
    <property type="project" value="InterPro"/>
</dbReference>
<dbReference type="InterPro" id="IPR027417">
    <property type="entry name" value="P-loop_NTPase"/>
</dbReference>
<keyword evidence="1" id="KW-0677">Repeat</keyword>
<dbReference type="InterPro" id="IPR011990">
    <property type="entry name" value="TPR-like_helical_dom_sf"/>
</dbReference>
<accession>A0A1I0M4G2</accession>
<name>A0A1I0M4G2_9FIRM</name>
<proteinExistence type="predicted"/>
<gene>
    <name evidence="3" type="ORF">SAMN05421659_101174</name>
</gene>
<dbReference type="Pfam" id="PF13374">
    <property type="entry name" value="TPR_10"/>
    <property type="match status" value="1"/>
</dbReference>
<dbReference type="RefSeq" id="WP_092449627.1">
    <property type="nucleotide sequence ID" value="NZ_FOJI01000001.1"/>
</dbReference>
<dbReference type="PANTHER" id="PTHR45641:SF19">
    <property type="entry name" value="NEPHROCYSTIN-3"/>
    <property type="match status" value="1"/>
</dbReference>
<evidence type="ECO:0000256" key="1">
    <source>
        <dbReference type="ARBA" id="ARBA00022737"/>
    </source>
</evidence>
<keyword evidence="4" id="KW-1185">Reference proteome</keyword>
<dbReference type="Gene3D" id="1.25.40.10">
    <property type="entry name" value="Tetratricopeptide repeat domain"/>
    <property type="match status" value="2"/>
</dbReference>
<dbReference type="PANTHER" id="PTHR45641">
    <property type="entry name" value="TETRATRICOPEPTIDE REPEAT PROTEIN (AFU_ORTHOLOGUE AFUA_6G03870)"/>
    <property type="match status" value="1"/>
</dbReference>
<dbReference type="AlphaFoldDB" id="A0A1I0M4G2"/>
<keyword evidence="3" id="KW-0418">Kinase</keyword>
<sequence length="729" mass="86038">MGDKTKIDVHVHAGGQFNLSLDEGTISAEQNNNLSMEKGIFINNIVTHSQNITYTNYFRGREKDIEKINHKVNKYSHILISGIGGIGKTTVAKYLYNYYRENLLNSYIGFFTYKDNLDDSIMNALNVDFTGDKEQDVKHAWKIVEELANNKNTIFIIDNFPVGNKEIEKLYRLSKTVIITSRQREYNNFEPIYIDCLPVEDCKALFLKIAELRNGYYEDDKLEYFIKVVLGRHTLTVELLAKVLKRKQWTLEEMMKRLDCSKFQIEYKEDGEITNIQKEYDKIYTISELNDKEVNVLGIFATFNSMIINTDLCLLWLKDDIKIDEKEIFYDLYEKGWLSKSDDGYFLHPVFSDFFLLKLKPKLKDHQNLYNHFYEMMKCKDDQQKIEYRQYYPCIFNFAEEINVNDEKEIDDIEKLFLEISNFLIEDGDYSKSILWSKKVSEKKISNYVGANILLGSSYSKLSDKVESEKYYECAKKYIENNKLENFIIDYEINYALFLFKFAQDDIQKKIAIDRLEKLLEFDIICSDAQERGTILNCIGGFYTHLKDPNYEKALQYLIDALKIRRIYRNSHIMDLARTYNNIANVYYYKAKKRNINNKKRKKELYNAIKYYNKSLNLRKKIISEKHPDYARITANMSNVLFELGYEKEAIDSMGEVITKRIEVLGAYSIEVGLTYSNLANMLVKQKQKNREALGYSKRAVEIYTYIFGEDSDETKQIIERDKKIKEYF</sequence>
<dbReference type="EMBL" id="FOJI01000001">
    <property type="protein sequence ID" value="SEV83169.1"/>
    <property type="molecule type" value="Genomic_DNA"/>
</dbReference>
<dbReference type="GO" id="GO:0016301">
    <property type="term" value="F:kinase activity"/>
    <property type="evidence" value="ECO:0007669"/>
    <property type="project" value="UniProtKB-KW"/>
</dbReference>
<dbReference type="SUPFAM" id="SSF52540">
    <property type="entry name" value="P-loop containing nucleoside triphosphate hydrolases"/>
    <property type="match status" value="1"/>
</dbReference>
<dbReference type="OrthoDB" id="2042040at2"/>
<reference evidence="3 4" key="1">
    <citation type="submission" date="2016-10" db="EMBL/GenBank/DDBJ databases">
        <authorList>
            <person name="de Groot N.N."/>
        </authorList>
    </citation>
    <scope>NUCLEOTIDE SEQUENCE [LARGE SCALE GENOMIC DNA]</scope>
    <source>
        <strain evidence="3 4">DSM 9179</strain>
    </source>
</reference>
<dbReference type="Gene3D" id="3.40.50.300">
    <property type="entry name" value="P-loop containing nucleotide triphosphate hydrolases"/>
    <property type="match status" value="1"/>
</dbReference>